<organism evidence="1 2">
    <name type="scientific">Mucilaginibacter calamicampi</name>
    <dbReference type="NCBI Taxonomy" id="1302352"/>
    <lineage>
        <taxon>Bacteria</taxon>
        <taxon>Pseudomonadati</taxon>
        <taxon>Bacteroidota</taxon>
        <taxon>Sphingobacteriia</taxon>
        <taxon>Sphingobacteriales</taxon>
        <taxon>Sphingobacteriaceae</taxon>
        <taxon>Mucilaginibacter</taxon>
    </lineage>
</organism>
<gene>
    <name evidence="1" type="ORF">ACFQZS_17165</name>
</gene>
<comment type="caution">
    <text evidence="1">The sequence shown here is derived from an EMBL/GenBank/DDBJ whole genome shotgun (WGS) entry which is preliminary data.</text>
</comment>
<protein>
    <submittedName>
        <fullName evidence="1">DUF3606 domain-containing protein</fullName>
    </submittedName>
</protein>
<name>A0ABW2Z2F8_9SPHI</name>
<sequence>MDNTLKTGAPDSKTINLKEEYEVKYWKKELNASKEDLEEAVEAVGKSVEKVREFLNTKDLDAKYPPLT</sequence>
<evidence type="ECO:0000313" key="1">
    <source>
        <dbReference type="EMBL" id="MFD0751887.1"/>
    </source>
</evidence>
<dbReference type="Proteomes" id="UP001596958">
    <property type="component" value="Unassembled WGS sequence"/>
</dbReference>
<proteinExistence type="predicted"/>
<keyword evidence="2" id="KW-1185">Reference proteome</keyword>
<dbReference type="RefSeq" id="WP_377102196.1">
    <property type="nucleotide sequence ID" value="NZ_JBHTHU010000021.1"/>
</dbReference>
<accession>A0ABW2Z2F8</accession>
<evidence type="ECO:0000313" key="2">
    <source>
        <dbReference type="Proteomes" id="UP001596958"/>
    </source>
</evidence>
<dbReference type="Pfam" id="PF12244">
    <property type="entry name" value="DUF3606"/>
    <property type="match status" value="1"/>
</dbReference>
<dbReference type="InterPro" id="IPR022037">
    <property type="entry name" value="DUF3606"/>
</dbReference>
<reference evidence="2" key="1">
    <citation type="journal article" date="2019" name="Int. J. Syst. Evol. Microbiol.">
        <title>The Global Catalogue of Microorganisms (GCM) 10K type strain sequencing project: providing services to taxonomists for standard genome sequencing and annotation.</title>
        <authorList>
            <consortium name="The Broad Institute Genomics Platform"/>
            <consortium name="The Broad Institute Genome Sequencing Center for Infectious Disease"/>
            <person name="Wu L."/>
            <person name="Ma J."/>
        </authorList>
    </citation>
    <scope>NUCLEOTIDE SEQUENCE [LARGE SCALE GENOMIC DNA]</scope>
    <source>
        <strain evidence="2">CCUG 63418</strain>
    </source>
</reference>
<dbReference type="EMBL" id="JBHTHU010000021">
    <property type="protein sequence ID" value="MFD0751887.1"/>
    <property type="molecule type" value="Genomic_DNA"/>
</dbReference>